<dbReference type="EMBL" id="CP002997">
    <property type="protein sequence ID" value="AEM19461.1"/>
    <property type="molecule type" value="Genomic_DNA"/>
</dbReference>
<sequence length="30" mass="3438">MADFSFSVALNRISLKHNPESCRLFRPDDA</sequence>
<name>A0A0H3G547_BRUSU</name>
<reference evidence="1 2" key="1">
    <citation type="journal article" date="2011" name="J. Bacteriol.">
        <title>Revised genome sequence of Brucella suis 1330.</title>
        <authorList>
            <person name="Tae H."/>
            <person name="Shallom S."/>
            <person name="Settlage R."/>
            <person name="Preston D."/>
            <person name="Adams L.G."/>
            <person name="Garner H.R."/>
        </authorList>
    </citation>
    <scope>NUCLEOTIDE SEQUENCE [LARGE SCALE GENOMIC DNA]</scope>
    <source>
        <strain evidence="1 2">1330</strain>
    </source>
</reference>
<organism evidence="1 2">
    <name type="scientific">Brucella suis biovar 1 (strain 1330)</name>
    <dbReference type="NCBI Taxonomy" id="204722"/>
    <lineage>
        <taxon>Bacteria</taxon>
        <taxon>Pseudomonadati</taxon>
        <taxon>Pseudomonadota</taxon>
        <taxon>Alphaproteobacteria</taxon>
        <taxon>Hyphomicrobiales</taxon>
        <taxon>Brucellaceae</taxon>
        <taxon>Brucella/Ochrobactrum group</taxon>
        <taxon>Brucella</taxon>
    </lineage>
</organism>
<evidence type="ECO:0000313" key="2">
    <source>
        <dbReference type="Proteomes" id="UP000007104"/>
    </source>
</evidence>
<dbReference type="AlphaFoldDB" id="A0A0H3G547"/>
<keyword evidence="2" id="KW-1185">Reference proteome</keyword>
<dbReference type="KEGG" id="bms:BR2154"/>
<gene>
    <name evidence="1" type="ordered locus">BS1330_I2148</name>
</gene>
<dbReference type="Proteomes" id="UP000007104">
    <property type="component" value="Chromosome I"/>
</dbReference>
<evidence type="ECO:0000313" key="1">
    <source>
        <dbReference type="EMBL" id="AEM19461.1"/>
    </source>
</evidence>
<dbReference type="KEGG" id="bsi:BS1330_I2148"/>
<protein>
    <submittedName>
        <fullName evidence="1">Uncharacterized protein</fullName>
    </submittedName>
</protein>
<accession>A0A0H3G547</accession>
<proteinExistence type="predicted"/>
<dbReference type="HOGENOM" id="CLU_3402466_0_0_5"/>